<organism evidence="2 3">
    <name type="scientific">Mesomycoplasma hyopneumoniae</name>
    <name type="common">Mycoplasma hyopneumoniae</name>
    <dbReference type="NCBI Taxonomy" id="2099"/>
    <lineage>
        <taxon>Bacteria</taxon>
        <taxon>Bacillati</taxon>
        <taxon>Mycoplasmatota</taxon>
        <taxon>Mycoplasmoidales</taxon>
        <taxon>Metamycoplasmataceae</taxon>
        <taxon>Mesomycoplasma</taxon>
    </lineage>
</organism>
<feature type="compositionally biased region" description="Basic and acidic residues" evidence="1">
    <location>
        <begin position="64"/>
        <end position="78"/>
    </location>
</feature>
<evidence type="ECO:0000256" key="1">
    <source>
        <dbReference type="SAM" id="MobiDB-lite"/>
    </source>
</evidence>
<proteinExistence type="predicted"/>
<dbReference type="EMBL" id="CP022714">
    <property type="protein sequence ID" value="ASU14055.1"/>
    <property type="molecule type" value="Genomic_DNA"/>
</dbReference>
<protein>
    <submittedName>
        <fullName evidence="2">Uncharacterized protein</fullName>
    </submittedName>
</protein>
<dbReference type="AlphaFoldDB" id="A0A223M951"/>
<reference evidence="2 3" key="1">
    <citation type="submission" date="2017-08" db="EMBL/GenBank/DDBJ databases">
        <title>The complete genome sequence of a Mycoplasma hyopneumoniae isolate in Korea.</title>
        <authorList>
            <person name="Han J."/>
            <person name="Lee N."/>
        </authorList>
    </citation>
    <scope>NUCLEOTIDE SEQUENCE [LARGE SCALE GENOMIC DNA]</scope>
    <source>
        <strain evidence="2 3">KM014</strain>
    </source>
</reference>
<sequence>MMAGTTQTDNKSTETTNSNSTSTSSATTSTTSTTNSTSTTTTTSTQAATTSASSAKVKTTKFQEQVKEQKQKQEKTKETNQLLNSKRNKEDSGLGLILWDFLVNSKYKILPGTSWDFHVEPDSFNDRLKITAILKENTSQAKSNPDSKNLTSLSRNLIIKGVMANKYIDYLVQEDPVLLVDYTRRNQIKTEREGQLIWSQLASPQMASPETSPEKNKLEITEEGLRVKKGGTKIKEGIKNGSSRGNTNTNSKPNKKLVLLKGSIKNPGTKKEWILVGSGNNNNNTKNGSSSNNSNTQIWITRLGTSVGSLKTEGETVLGISNNNSQGEVLWTTIKSKLENENNSDNNQIQYSPSTHSLTTNSRSNIQQSGRNQIKITNTQRKTTTSPAQSPIQNPDPNQIDVRLGLLVQDKKLHLWWIANDSSDEPEHITIDFAEGTKFNYDDLNYVGGLLKNTTNNNNMQTQDDEGDGYLALKGLGIYEFPDDESIDQAATVEKAERLYKHFMGLFRE</sequence>
<evidence type="ECO:0000313" key="3">
    <source>
        <dbReference type="Proteomes" id="UP000215452"/>
    </source>
</evidence>
<feature type="compositionally biased region" description="Low complexity" evidence="1">
    <location>
        <begin position="239"/>
        <end position="251"/>
    </location>
</feature>
<name>A0A223M951_MESHO</name>
<accession>A0A223M951</accession>
<feature type="compositionally biased region" description="Low complexity" evidence="1">
    <location>
        <begin position="8"/>
        <end position="63"/>
    </location>
</feature>
<feature type="region of interest" description="Disordered" evidence="1">
    <location>
        <begin position="1"/>
        <end position="86"/>
    </location>
</feature>
<evidence type="ECO:0000313" key="2">
    <source>
        <dbReference type="EMBL" id="ASU14055.1"/>
    </source>
</evidence>
<dbReference type="Proteomes" id="UP000215452">
    <property type="component" value="Chromosome"/>
</dbReference>
<gene>
    <name evidence="2" type="ORF">CIB43_00142</name>
</gene>
<feature type="region of interest" description="Disordered" evidence="1">
    <location>
        <begin position="234"/>
        <end position="255"/>
    </location>
</feature>
<feature type="region of interest" description="Disordered" evidence="1">
    <location>
        <begin position="341"/>
        <end position="397"/>
    </location>
</feature>